<name>A0A931CDZ4_9ACTN</name>
<keyword evidence="3 8" id="KW-0436">Ligase</keyword>
<dbReference type="EMBL" id="JADQTO010000016">
    <property type="protein sequence ID" value="MBG0565732.1"/>
    <property type="molecule type" value="Genomic_DNA"/>
</dbReference>
<dbReference type="PANTHER" id="PTHR43311">
    <property type="entry name" value="GLUTAMATE--TRNA LIGASE"/>
    <property type="match status" value="1"/>
</dbReference>
<proteinExistence type="inferred from homology"/>
<evidence type="ECO:0000259" key="9">
    <source>
        <dbReference type="Pfam" id="PF00749"/>
    </source>
</evidence>
<dbReference type="InterPro" id="IPR020058">
    <property type="entry name" value="Glu/Gln-tRNA-synth_Ib_cat-dom"/>
</dbReference>
<dbReference type="InterPro" id="IPR008925">
    <property type="entry name" value="aa_tRNA-synth_I_cd-bd_sf"/>
</dbReference>
<dbReference type="EC" id="6.1.1.17" evidence="8"/>
<sequence length="468" mass="51804">MTVRVRFAPSPTGMFHVGGARSALQNWIYAQQHGGVFVLRIEDTDAARNRPEWTEGIISALDWIGIERGTYEGPYFQSSYAADHTAAATRLYGEGKAYYCDCTRDDVVARSGNKHTGYDGFCRERGLGPGEGRALRFRTPDEGETVVEDLVRGKPTFENKLIEDFVIARSDGSAVFLLANVVDDMSMGITHVFRAEEHLPNTPKQQMLWEALGVTPPVWGHVPVIVNEKRQKLSKRRDKVALESYRDEGYLAAAMRNYLMLLGWAPTGDREIVPWSVIEEEYRIQDVSHAPAFFDVKKLRAFNGEYLRALTPSEFTQVCAPWLTGTDTIAAPSWPAEKFDAELFTTIAPLAQTRITVLSEIVDYVDFLFLDEPVHDEASWAKAMKEGAADILDGAAAAFGALTDWSADALKTALEQVGEARGLKLGKTQAPVRVAATGRTIGLPLFESLEALGRERTLSRIAAARARL</sequence>
<dbReference type="InterPro" id="IPR020751">
    <property type="entry name" value="aa-tRNA-synth_I_codon-bd_sub2"/>
</dbReference>
<comment type="similarity">
    <text evidence="1 8">Belongs to the class-I aminoacyl-tRNA synthetase family. Glutamate--tRNA ligase type 1 subfamily.</text>
</comment>
<accession>A0A931CDZ4</accession>
<dbReference type="GO" id="GO:0008270">
    <property type="term" value="F:zinc ion binding"/>
    <property type="evidence" value="ECO:0007669"/>
    <property type="project" value="UniProtKB-UniRule"/>
</dbReference>
<evidence type="ECO:0000256" key="4">
    <source>
        <dbReference type="ARBA" id="ARBA00022741"/>
    </source>
</evidence>
<feature type="binding site" evidence="8">
    <location>
        <position position="122"/>
    </location>
    <ligand>
        <name>Zn(2+)</name>
        <dbReference type="ChEBI" id="CHEBI:29105"/>
    </ligand>
</feature>
<evidence type="ECO:0000256" key="3">
    <source>
        <dbReference type="ARBA" id="ARBA00022598"/>
    </source>
</evidence>
<dbReference type="InterPro" id="IPR000924">
    <property type="entry name" value="Glu/Gln-tRNA-synth"/>
</dbReference>
<dbReference type="Gene3D" id="1.10.8.70">
    <property type="entry name" value="Glutamate-tRNA synthetase, class I, anticodon-binding domain 1"/>
    <property type="match status" value="1"/>
</dbReference>
<dbReference type="SUPFAM" id="SSF48163">
    <property type="entry name" value="An anticodon-binding domain of class I aminoacyl-tRNA synthetases"/>
    <property type="match status" value="1"/>
</dbReference>
<dbReference type="Pfam" id="PF00749">
    <property type="entry name" value="tRNA-synt_1c"/>
    <property type="match status" value="1"/>
</dbReference>
<evidence type="ECO:0000313" key="12">
    <source>
        <dbReference type="Proteomes" id="UP000598146"/>
    </source>
</evidence>
<dbReference type="Gene3D" id="1.10.10.350">
    <property type="match status" value="1"/>
</dbReference>
<dbReference type="InterPro" id="IPR014729">
    <property type="entry name" value="Rossmann-like_a/b/a_fold"/>
</dbReference>
<dbReference type="InterPro" id="IPR004527">
    <property type="entry name" value="Glu-tRNA-ligase_bac/mito"/>
</dbReference>
<organism evidence="11 12">
    <name type="scientific">Actinoplanes aureus</name>
    <dbReference type="NCBI Taxonomy" id="2792083"/>
    <lineage>
        <taxon>Bacteria</taxon>
        <taxon>Bacillati</taxon>
        <taxon>Actinomycetota</taxon>
        <taxon>Actinomycetes</taxon>
        <taxon>Micromonosporales</taxon>
        <taxon>Micromonosporaceae</taxon>
        <taxon>Actinoplanes</taxon>
    </lineage>
</organism>
<dbReference type="InterPro" id="IPR049940">
    <property type="entry name" value="GluQ/Sye"/>
</dbReference>
<comment type="subcellular location">
    <subcellularLocation>
        <location evidence="8">Cytoplasm</location>
    </subcellularLocation>
</comment>
<dbReference type="SUPFAM" id="SSF52374">
    <property type="entry name" value="Nucleotidylyl transferase"/>
    <property type="match status" value="1"/>
</dbReference>
<keyword evidence="2 8" id="KW-0963">Cytoplasm</keyword>
<dbReference type="InterPro" id="IPR045462">
    <property type="entry name" value="aa-tRNA-synth_I_cd-bd"/>
</dbReference>
<evidence type="ECO:0000256" key="5">
    <source>
        <dbReference type="ARBA" id="ARBA00022840"/>
    </source>
</evidence>
<reference evidence="11" key="1">
    <citation type="submission" date="2020-11" db="EMBL/GenBank/DDBJ databases">
        <title>Isolation and identification of active actinomycetes.</title>
        <authorList>
            <person name="Sun X."/>
        </authorList>
    </citation>
    <scope>NUCLEOTIDE SEQUENCE</scope>
    <source>
        <strain evidence="11">NEAU-A11</strain>
    </source>
</reference>
<keyword evidence="12" id="KW-1185">Reference proteome</keyword>
<feature type="binding site" evidence="8">
    <location>
        <position position="124"/>
    </location>
    <ligand>
        <name>Zn(2+)</name>
        <dbReference type="ChEBI" id="CHEBI:29105"/>
    </ligand>
</feature>
<evidence type="ECO:0000259" key="10">
    <source>
        <dbReference type="Pfam" id="PF19269"/>
    </source>
</evidence>
<keyword evidence="4 8" id="KW-0547">Nucleotide-binding</keyword>
<evidence type="ECO:0000313" key="11">
    <source>
        <dbReference type="EMBL" id="MBG0565732.1"/>
    </source>
</evidence>
<feature type="short sequence motif" description="'HIGH' region" evidence="8">
    <location>
        <begin position="9"/>
        <end position="19"/>
    </location>
</feature>
<keyword evidence="7 8" id="KW-0030">Aminoacyl-tRNA synthetase</keyword>
<dbReference type="AlphaFoldDB" id="A0A931CDZ4"/>
<feature type="domain" description="Aminoacyl-tRNA synthetase class I anticodon-binding" evidence="10">
    <location>
        <begin position="315"/>
        <end position="464"/>
    </location>
</feature>
<comment type="catalytic activity">
    <reaction evidence="8">
        <text>tRNA(Glu) + L-glutamate + ATP = L-glutamyl-tRNA(Glu) + AMP + diphosphate</text>
        <dbReference type="Rhea" id="RHEA:23540"/>
        <dbReference type="Rhea" id="RHEA-COMP:9663"/>
        <dbReference type="Rhea" id="RHEA-COMP:9680"/>
        <dbReference type="ChEBI" id="CHEBI:29985"/>
        <dbReference type="ChEBI" id="CHEBI:30616"/>
        <dbReference type="ChEBI" id="CHEBI:33019"/>
        <dbReference type="ChEBI" id="CHEBI:78442"/>
        <dbReference type="ChEBI" id="CHEBI:78520"/>
        <dbReference type="ChEBI" id="CHEBI:456215"/>
        <dbReference type="EC" id="6.1.1.17"/>
    </reaction>
</comment>
<evidence type="ECO:0000256" key="2">
    <source>
        <dbReference type="ARBA" id="ARBA00022490"/>
    </source>
</evidence>
<comment type="subunit">
    <text evidence="8">Monomer.</text>
</comment>
<dbReference type="GO" id="GO:0004818">
    <property type="term" value="F:glutamate-tRNA ligase activity"/>
    <property type="evidence" value="ECO:0007669"/>
    <property type="project" value="UniProtKB-UniRule"/>
</dbReference>
<evidence type="ECO:0000256" key="8">
    <source>
        <dbReference type="HAMAP-Rule" id="MF_00022"/>
    </source>
</evidence>
<feature type="binding site" evidence="8">
    <location>
        <position position="235"/>
    </location>
    <ligand>
        <name>ATP</name>
        <dbReference type="ChEBI" id="CHEBI:30616"/>
    </ligand>
</feature>
<dbReference type="Gene3D" id="3.40.50.620">
    <property type="entry name" value="HUPs"/>
    <property type="match status" value="1"/>
</dbReference>
<dbReference type="Proteomes" id="UP000598146">
    <property type="component" value="Unassembled WGS sequence"/>
</dbReference>
<dbReference type="NCBIfam" id="TIGR00464">
    <property type="entry name" value="gltX_bact"/>
    <property type="match status" value="1"/>
</dbReference>
<dbReference type="InterPro" id="IPR033910">
    <property type="entry name" value="GluRS_core"/>
</dbReference>
<feature type="short sequence motif" description="'KMSKS' region" evidence="8">
    <location>
        <begin position="232"/>
        <end position="236"/>
    </location>
</feature>
<dbReference type="PANTHER" id="PTHR43311:SF2">
    <property type="entry name" value="GLUTAMATE--TRNA LIGASE, MITOCHONDRIAL-RELATED"/>
    <property type="match status" value="1"/>
</dbReference>
<dbReference type="PROSITE" id="PS00178">
    <property type="entry name" value="AA_TRNA_LIGASE_I"/>
    <property type="match status" value="1"/>
</dbReference>
<evidence type="ECO:0000256" key="7">
    <source>
        <dbReference type="ARBA" id="ARBA00023146"/>
    </source>
</evidence>
<dbReference type="RefSeq" id="WP_196417504.1">
    <property type="nucleotide sequence ID" value="NZ_JADQTO010000016.1"/>
</dbReference>
<keyword evidence="6 8" id="KW-0648">Protein biosynthesis</keyword>
<dbReference type="GO" id="GO:0000049">
    <property type="term" value="F:tRNA binding"/>
    <property type="evidence" value="ECO:0007669"/>
    <property type="project" value="InterPro"/>
</dbReference>
<dbReference type="InterPro" id="IPR020752">
    <property type="entry name" value="Glu-tRNA-synth_I_codon-bd_sub1"/>
</dbReference>
<comment type="cofactor">
    <cofactor evidence="8">
        <name>Zn(2+)</name>
        <dbReference type="ChEBI" id="CHEBI:29105"/>
    </cofactor>
    <text evidence="8">Binds 1 zinc ion per subunit.</text>
</comment>
<keyword evidence="8" id="KW-0479">Metal-binding</keyword>
<dbReference type="GO" id="GO:0005829">
    <property type="term" value="C:cytosol"/>
    <property type="evidence" value="ECO:0007669"/>
    <property type="project" value="TreeGrafter"/>
</dbReference>
<keyword evidence="8" id="KW-0862">Zinc</keyword>
<gene>
    <name evidence="8" type="primary">gltX</name>
    <name evidence="11" type="ORF">I4J89_30200</name>
</gene>
<feature type="binding site" evidence="8">
    <location>
        <position position="100"/>
    </location>
    <ligand>
        <name>Zn(2+)</name>
        <dbReference type="ChEBI" id="CHEBI:29105"/>
    </ligand>
</feature>
<dbReference type="GO" id="GO:0006424">
    <property type="term" value="P:glutamyl-tRNA aminoacylation"/>
    <property type="evidence" value="ECO:0007669"/>
    <property type="project" value="UniProtKB-UniRule"/>
</dbReference>
<comment type="caution">
    <text evidence="11">The sequence shown here is derived from an EMBL/GenBank/DDBJ whole genome shotgun (WGS) entry which is preliminary data.</text>
</comment>
<feature type="binding site" evidence="8">
    <location>
        <position position="102"/>
    </location>
    <ligand>
        <name>Zn(2+)</name>
        <dbReference type="ChEBI" id="CHEBI:29105"/>
    </ligand>
</feature>
<dbReference type="Pfam" id="PF19269">
    <property type="entry name" value="Anticodon_2"/>
    <property type="match status" value="1"/>
</dbReference>
<dbReference type="PRINTS" id="PR00987">
    <property type="entry name" value="TRNASYNTHGLU"/>
</dbReference>
<evidence type="ECO:0000256" key="1">
    <source>
        <dbReference type="ARBA" id="ARBA00007894"/>
    </source>
</evidence>
<dbReference type="HAMAP" id="MF_00022">
    <property type="entry name" value="Glu_tRNA_synth_type1"/>
    <property type="match status" value="1"/>
</dbReference>
<feature type="domain" description="Glutamyl/glutaminyl-tRNA synthetase class Ib catalytic" evidence="9">
    <location>
        <begin position="3"/>
        <end position="300"/>
    </location>
</feature>
<comment type="function">
    <text evidence="8">Catalyzes the attachment of glutamate to tRNA(Glu) in a two-step reaction: glutamate is first activated by ATP to form Glu-AMP and then transferred to the acceptor end of tRNA(Glu).</text>
</comment>
<dbReference type="InterPro" id="IPR001412">
    <property type="entry name" value="aa-tRNA-synth_I_CS"/>
</dbReference>
<evidence type="ECO:0000256" key="6">
    <source>
        <dbReference type="ARBA" id="ARBA00022917"/>
    </source>
</evidence>
<protein>
    <recommendedName>
        <fullName evidence="8">Glutamate--tRNA ligase</fullName>
        <ecNumber evidence="8">6.1.1.17</ecNumber>
    </recommendedName>
    <alternativeName>
        <fullName evidence="8">Glutamyl-tRNA synthetase</fullName>
        <shortName evidence="8">GluRS</shortName>
    </alternativeName>
</protein>
<keyword evidence="5 8" id="KW-0067">ATP-binding</keyword>
<dbReference type="GO" id="GO:0005524">
    <property type="term" value="F:ATP binding"/>
    <property type="evidence" value="ECO:0007669"/>
    <property type="project" value="UniProtKB-UniRule"/>
</dbReference>
<dbReference type="CDD" id="cd00808">
    <property type="entry name" value="GluRS_core"/>
    <property type="match status" value="1"/>
</dbReference>